<gene>
    <name evidence="2" type="ORF">RTCCBAU85039_3059</name>
    <name evidence="3" type="ORF">SAMN05216228_1012186</name>
</gene>
<keyword evidence="5" id="KW-1185">Reference proteome</keyword>
<dbReference type="EMBL" id="FOCV01000012">
    <property type="protein sequence ID" value="SEO16885.1"/>
    <property type="molecule type" value="Genomic_DNA"/>
</dbReference>
<reference evidence="4" key="2">
    <citation type="submission" date="2016-10" db="EMBL/GenBank/DDBJ databases">
        <authorList>
            <person name="Wibberg D."/>
        </authorList>
    </citation>
    <scope>NUCLEOTIDE SEQUENCE [LARGE SCALE GENOMIC DNA]</scope>
</reference>
<protein>
    <submittedName>
        <fullName evidence="2">Uncharacterized protein</fullName>
    </submittedName>
</protein>
<reference evidence="3 5" key="3">
    <citation type="submission" date="2016-10" db="EMBL/GenBank/DDBJ databases">
        <authorList>
            <person name="Varghese N."/>
            <person name="Submissions S."/>
        </authorList>
    </citation>
    <scope>NUCLEOTIDE SEQUENCE [LARGE SCALE GENOMIC DNA]</scope>
    <source>
        <strain evidence="3 5">CGMCC 1.7071</strain>
    </source>
</reference>
<evidence type="ECO:0000313" key="2">
    <source>
        <dbReference type="EMBL" id="SEH91911.1"/>
    </source>
</evidence>
<evidence type="ECO:0000313" key="4">
    <source>
        <dbReference type="Proteomes" id="UP000183063"/>
    </source>
</evidence>
<evidence type="ECO:0000313" key="5">
    <source>
        <dbReference type="Proteomes" id="UP000198939"/>
    </source>
</evidence>
<feature type="compositionally biased region" description="Polar residues" evidence="1">
    <location>
        <begin position="164"/>
        <end position="182"/>
    </location>
</feature>
<feature type="region of interest" description="Disordered" evidence="1">
    <location>
        <begin position="128"/>
        <end position="224"/>
    </location>
</feature>
<evidence type="ECO:0000256" key="1">
    <source>
        <dbReference type="SAM" id="MobiDB-lite"/>
    </source>
</evidence>
<accession>A0A1H8MHM1</accession>
<evidence type="ECO:0000313" key="3">
    <source>
        <dbReference type="EMBL" id="SEO16885.1"/>
    </source>
</evidence>
<feature type="region of interest" description="Disordered" evidence="1">
    <location>
        <begin position="1"/>
        <end position="29"/>
    </location>
</feature>
<name>A0A1H8MHM1_9HYPH</name>
<reference evidence="2" key="1">
    <citation type="submission" date="2016-10" db="EMBL/GenBank/DDBJ databases">
        <authorList>
            <person name="de Groot N.N."/>
        </authorList>
    </citation>
    <scope>NUCLEOTIDE SEQUENCE [LARGE SCALE GENOMIC DNA]</scope>
    <source>
        <strain evidence="2">CCBAU85039</strain>
    </source>
</reference>
<dbReference type="EMBL" id="FNXB01000015">
    <property type="protein sequence ID" value="SEH91911.1"/>
    <property type="molecule type" value="Genomic_DNA"/>
</dbReference>
<feature type="compositionally biased region" description="Basic and acidic residues" evidence="1">
    <location>
        <begin position="141"/>
        <end position="152"/>
    </location>
</feature>
<dbReference type="Proteomes" id="UP000198939">
    <property type="component" value="Unassembled WGS sequence"/>
</dbReference>
<dbReference type="Proteomes" id="UP000183063">
    <property type="component" value="Unassembled WGS sequence"/>
</dbReference>
<proteinExistence type="predicted"/>
<organism evidence="2 4">
    <name type="scientific">Rhizobium tibeticum</name>
    <dbReference type="NCBI Taxonomy" id="501024"/>
    <lineage>
        <taxon>Bacteria</taxon>
        <taxon>Pseudomonadati</taxon>
        <taxon>Pseudomonadota</taxon>
        <taxon>Alphaproteobacteria</taxon>
        <taxon>Hyphomicrobiales</taxon>
        <taxon>Rhizobiaceae</taxon>
        <taxon>Rhizobium/Agrobacterium group</taxon>
        <taxon>Rhizobium</taxon>
    </lineage>
</organism>
<dbReference type="AlphaFoldDB" id="A0A1H8MHM1"/>
<sequence>MSAEPDGAAPSDRAASSVSHRSLPPAEMPRVRSAPSVVWHDGLTLPRDVVDCPDPFALFRAGEILQDSAELQIAIPRGKILMAFTRPCFSPAIFRFVFGRAQYGPGRCCRQPRVDVLDFAPAERQQTARLGSSVKSISSSRSDETVVRDRKGSPFGFGWGNGFPSRSTHPRQNNQRVRQSAGSPVGPKSEEENRGGGSAARRTRRGSLSRTWPLNPSCRGDRTPVRLQARFEESLPDVPRVPKTGIIGTTAIIRSWQRVGERIRHGTSTCGASK</sequence>